<protein>
    <submittedName>
        <fullName evidence="1">Cob(I)yrinic acid a,c-diamide adenosyltransferase</fullName>
        <ecNumber evidence="1">2.5.1.17</ecNumber>
    </submittedName>
</protein>
<dbReference type="GeneID" id="93768283"/>
<sequence length="171" mass="19195">MKHLYFGDGKGKTTAAIGIAVRAAGSNLKVLFVQFLKTEFSGERHVLSHTENVTLTFCPADLKFTFQMNEKEKAQAAKIFKGIFDRSVTLALTEKYDMVVFDEIIDAINAEMLTESEVVEFITNAPSSMEIVMTGHNPSQKMIDLCDYVTEFKKIKHPYDRGITGRIGVEF</sequence>
<proteinExistence type="predicted"/>
<dbReference type="InterPro" id="IPR027417">
    <property type="entry name" value="P-loop_NTPase"/>
</dbReference>
<name>A0A2N0V0J9_9FIRM</name>
<comment type="caution">
    <text evidence="1">The sequence shown here is derived from an EMBL/GenBank/DDBJ whole genome shotgun (WGS) entry which is preliminary data.</text>
</comment>
<dbReference type="SUPFAM" id="SSF52540">
    <property type="entry name" value="P-loop containing nucleoside triphosphate hydrolases"/>
    <property type="match status" value="1"/>
</dbReference>
<dbReference type="EMBL" id="NNSR01000013">
    <property type="protein sequence ID" value="PKD32751.1"/>
    <property type="molecule type" value="Genomic_DNA"/>
</dbReference>
<organism evidence="1 2">
    <name type="scientific">Ruminococcus bromii</name>
    <dbReference type="NCBI Taxonomy" id="40518"/>
    <lineage>
        <taxon>Bacteria</taxon>
        <taxon>Bacillati</taxon>
        <taxon>Bacillota</taxon>
        <taxon>Clostridia</taxon>
        <taxon>Eubacteriales</taxon>
        <taxon>Oscillospiraceae</taxon>
        <taxon>Ruminococcus</taxon>
    </lineage>
</organism>
<accession>A0A2N0V0J9</accession>
<dbReference type="GO" id="GO:0009236">
    <property type="term" value="P:cobalamin biosynthetic process"/>
    <property type="evidence" value="ECO:0007669"/>
    <property type="project" value="InterPro"/>
</dbReference>
<dbReference type="GO" id="GO:0005524">
    <property type="term" value="F:ATP binding"/>
    <property type="evidence" value="ECO:0007669"/>
    <property type="project" value="InterPro"/>
</dbReference>
<evidence type="ECO:0000313" key="1">
    <source>
        <dbReference type="EMBL" id="PKD32751.1"/>
    </source>
</evidence>
<dbReference type="Gene3D" id="3.40.50.300">
    <property type="entry name" value="P-loop containing nucleotide triphosphate hydrolases"/>
    <property type="match status" value="1"/>
</dbReference>
<dbReference type="RefSeq" id="WP_101028249.1">
    <property type="nucleotide sequence ID" value="NZ_CABMMZ010000013.1"/>
</dbReference>
<dbReference type="GO" id="GO:0008817">
    <property type="term" value="F:corrinoid adenosyltransferase activity"/>
    <property type="evidence" value="ECO:0007669"/>
    <property type="project" value="UniProtKB-EC"/>
</dbReference>
<dbReference type="EC" id="2.5.1.17" evidence="1"/>
<dbReference type="Proteomes" id="UP000233425">
    <property type="component" value="Unassembled WGS sequence"/>
</dbReference>
<dbReference type="PANTHER" id="PTHR46638">
    <property type="entry name" value="CORRINOID ADENOSYLTRANSFERASE"/>
    <property type="match status" value="1"/>
</dbReference>
<dbReference type="PANTHER" id="PTHR46638:SF1">
    <property type="entry name" value="CORRINOID ADENOSYLTRANSFERASE"/>
    <property type="match status" value="1"/>
</dbReference>
<keyword evidence="2" id="KW-1185">Reference proteome</keyword>
<keyword evidence="1" id="KW-0808">Transferase</keyword>
<dbReference type="PIRSF" id="PIRSF015617">
    <property type="entry name" value="Adensltrnsf_CobA"/>
    <property type="match status" value="1"/>
</dbReference>
<dbReference type="Pfam" id="PF02572">
    <property type="entry name" value="CobA_CobO_BtuR"/>
    <property type="match status" value="1"/>
</dbReference>
<gene>
    <name evidence="1" type="primary">btuR</name>
    <name evidence="1" type="ORF">RBATCC27255_00065</name>
</gene>
<dbReference type="AlphaFoldDB" id="A0A2N0V0J9"/>
<evidence type="ECO:0000313" key="2">
    <source>
        <dbReference type="Proteomes" id="UP000233425"/>
    </source>
</evidence>
<dbReference type="InterPro" id="IPR003724">
    <property type="entry name" value="CblAdoTrfase_CobA"/>
</dbReference>
<reference evidence="1" key="1">
    <citation type="journal article" date="2018" name="Environ. Microbiol.">
        <title>Sporulation capability and amylosome conservation among diverse human colonic and rumen isolates of the keystone starch-degrader Ruminococcus bromii.</title>
        <authorList>
            <person name="Mukhopadhya I."/>
            <person name="Morais S."/>
            <person name="Laverde-Gomez J."/>
            <person name="Sheridan P.O."/>
            <person name="Walker A.W."/>
            <person name="Kelly W."/>
            <person name="Klieve A.V."/>
            <person name="Ouwerkerk D."/>
            <person name="Duncan S.H."/>
            <person name="Louis P."/>
            <person name="Koropatkin N."/>
            <person name="Cockburn D."/>
            <person name="Kibler R."/>
            <person name="Cooper P.J."/>
            <person name="Sandoval C."/>
            <person name="Crost E."/>
            <person name="Juge N."/>
            <person name="Bayer E.A."/>
            <person name="Flint H.J."/>
        </authorList>
    </citation>
    <scope>NUCLEOTIDE SEQUENCE [LARGE SCALE GENOMIC DNA]</scope>
    <source>
        <strain evidence="1">ATCC 27255</strain>
    </source>
</reference>